<evidence type="ECO:0000259" key="5">
    <source>
        <dbReference type="PROSITE" id="PS50949"/>
    </source>
</evidence>
<dbReference type="PANTHER" id="PTHR43537:SF24">
    <property type="entry name" value="GLUCONATE OPERON TRANSCRIPTIONAL REPRESSOR"/>
    <property type="match status" value="1"/>
</dbReference>
<keyword evidence="2" id="KW-0238">DNA-binding</keyword>
<evidence type="ECO:0000313" key="6">
    <source>
        <dbReference type="EMBL" id="CAM04306.1"/>
    </source>
</evidence>
<dbReference type="SUPFAM" id="SSF48008">
    <property type="entry name" value="GntR ligand-binding domain-like"/>
    <property type="match status" value="1"/>
</dbReference>
<organism evidence="6 7">
    <name type="scientific">Saccharopolyspora erythraea (strain ATCC 11635 / DSM 40517 / JCM 4748 / NBRC 13426 / NCIMB 8594 / NRRL 2338)</name>
    <dbReference type="NCBI Taxonomy" id="405948"/>
    <lineage>
        <taxon>Bacteria</taxon>
        <taxon>Bacillati</taxon>
        <taxon>Actinomycetota</taxon>
        <taxon>Actinomycetes</taxon>
        <taxon>Pseudonocardiales</taxon>
        <taxon>Pseudonocardiaceae</taxon>
        <taxon>Saccharopolyspora</taxon>
    </lineage>
</organism>
<feature type="domain" description="HTH gntR-type" evidence="5">
    <location>
        <begin position="23"/>
        <end position="90"/>
    </location>
</feature>
<dbReference type="PROSITE" id="PS50949">
    <property type="entry name" value="HTH_GNTR"/>
    <property type="match status" value="1"/>
</dbReference>
<dbReference type="STRING" id="405948.SACE_5046"/>
<dbReference type="InterPro" id="IPR011711">
    <property type="entry name" value="GntR_C"/>
</dbReference>
<dbReference type="EMBL" id="AM420293">
    <property type="protein sequence ID" value="CAM04306.1"/>
    <property type="molecule type" value="Genomic_DNA"/>
</dbReference>
<sequence length="245" mass="26824">MNADHRRTEGRHMTIGNADSPPQSRTAWVAERIREDVAAGTIQPGELIKQTVLAKRYGVSPTPVREALRMLEADGMIVYSTHKGATVREMTPETAADLYRLRAAVESVAAGMAVERMTSEGLQEIERQHAEIDRAVREGAAPAELSRLNKQFHFSIYAQSSPLVLQYVEALWVRFTPPATVWGSEDAAMALQCDHDAILKAVRKGDADAAARLTAEHVQHAAAIRDANPELRAAGGQDREDHTGL</sequence>
<keyword evidence="7" id="KW-1185">Reference proteome</keyword>
<evidence type="ECO:0000256" key="4">
    <source>
        <dbReference type="SAM" id="MobiDB-lite"/>
    </source>
</evidence>
<evidence type="ECO:0000256" key="1">
    <source>
        <dbReference type="ARBA" id="ARBA00023015"/>
    </source>
</evidence>
<dbReference type="SMART" id="SM00345">
    <property type="entry name" value="HTH_GNTR"/>
    <property type="match status" value="1"/>
</dbReference>
<dbReference type="HOGENOM" id="CLU_017584_5_4_11"/>
<dbReference type="Pfam" id="PF07729">
    <property type="entry name" value="FCD"/>
    <property type="match status" value="1"/>
</dbReference>
<dbReference type="CDD" id="cd07377">
    <property type="entry name" value="WHTH_GntR"/>
    <property type="match status" value="1"/>
</dbReference>
<dbReference type="InterPro" id="IPR000524">
    <property type="entry name" value="Tscrpt_reg_HTH_GntR"/>
</dbReference>
<evidence type="ECO:0000313" key="7">
    <source>
        <dbReference type="Proteomes" id="UP000006728"/>
    </source>
</evidence>
<gene>
    <name evidence="6" type="primary">ydhC</name>
    <name evidence="6" type="ordered locus">SACE_5046</name>
</gene>
<name>A4FJT1_SACEN</name>
<feature type="compositionally biased region" description="Basic and acidic residues" evidence="4">
    <location>
        <begin position="1"/>
        <end position="12"/>
    </location>
</feature>
<dbReference type="SUPFAM" id="SSF46785">
    <property type="entry name" value="Winged helix' DNA-binding domain"/>
    <property type="match status" value="1"/>
</dbReference>
<proteinExistence type="predicted"/>
<dbReference type="SMART" id="SM00895">
    <property type="entry name" value="FCD"/>
    <property type="match status" value="1"/>
</dbReference>
<dbReference type="KEGG" id="sen:SACE_5046"/>
<dbReference type="eggNOG" id="COG1802">
    <property type="taxonomic scope" value="Bacteria"/>
</dbReference>
<dbReference type="GO" id="GO:0003700">
    <property type="term" value="F:DNA-binding transcription factor activity"/>
    <property type="evidence" value="ECO:0007669"/>
    <property type="project" value="InterPro"/>
</dbReference>
<dbReference type="InterPro" id="IPR036388">
    <property type="entry name" value="WH-like_DNA-bd_sf"/>
</dbReference>
<dbReference type="InterPro" id="IPR036390">
    <property type="entry name" value="WH_DNA-bd_sf"/>
</dbReference>
<reference evidence="6 7" key="1">
    <citation type="journal article" date="2007" name="Nat. Biotechnol.">
        <title>Complete genome sequence of the erythromycin-producing bacterium Saccharopolyspora erythraea NRRL23338.</title>
        <authorList>
            <person name="Oliynyk M."/>
            <person name="Samborskyy M."/>
            <person name="Lester J.B."/>
            <person name="Mironenko T."/>
            <person name="Scott N."/>
            <person name="Dickens S."/>
            <person name="Haydock S.F."/>
            <person name="Leadlay P.F."/>
        </authorList>
    </citation>
    <scope>NUCLEOTIDE SEQUENCE [LARGE SCALE GENOMIC DNA]</scope>
    <source>
        <strain evidence="7">ATCC 11635 / DSM 40517 / JCM 4748 / NBRC 13426 / NCIMB 8594 / NRRL 2338</strain>
    </source>
</reference>
<evidence type="ECO:0000256" key="3">
    <source>
        <dbReference type="ARBA" id="ARBA00023163"/>
    </source>
</evidence>
<dbReference type="GO" id="GO:0003677">
    <property type="term" value="F:DNA binding"/>
    <property type="evidence" value="ECO:0007669"/>
    <property type="project" value="UniProtKB-KW"/>
</dbReference>
<accession>A4FJT1</accession>
<keyword evidence="1" id="KW-0805">Transcription regulation</keyword>
<dbReference type="Pfam" id="PF00392">
    <property type="entry name" value="GntR"/>
    <property type="match status" value="1"/>
</dbReference>
<evidence type="ECO:0000256" key="2">
    <source>
        <dbReference type="ARBA" id="ARBA00023125"/>
    </source>
</evidence>
<keyword evidence="3" id="KW-0804">Transcription</keyword>
<dbReference type="Proteomes" id="UP000006728">
    <property type="component" value="Chromosome"/>
</dbReference>
<dbReference type="Gene3D" id="1.10.10.10">
    <property type="entry name" value="Winged helix-like DNA-binding domain superfamily/Winged helix DNA-binding domain"/>
    <property type="match status" value="1"/>
</dbReference>
<dbReference type="InterPro" id="IPR008920">
    <property type="entry name" value="TF_FadR/GntR_C"/>
</dbReference>
<protein>
    <submittedName>
        <fullName evidence="6">Similar to transcriptional regulator (GntR family)</fullName>
    </submittedName>
</protein>
<dbReference type="PANTHER" id="PTHR43537">
    <property type="entry name" value="TRANSCRIPTIONAL REGULATOR, GNTR FAMILY"/>
    <property type="match status" value="1"/>
</dbReference>
<feature type="region of interest" description="Disordered" evidence="4">
    <location>
        <begin position="1"/>
        <end position="24"/>
    </location>
</feature>
<dbReference type="Gene3D" id="1.20.120.530">
    <property type="entry name" value="GntR ligand-binding domain-like"/>
    <property type="match status" value="1"/>
</dbReference>
<feature type="region of interest" description="Disordered" evidence="4">
    <location>
        <begin position="226"/>
        <end position="245"/>
    </location>
</feature>
<dbReference type="AlphaFoldDB" id="A4FJT1"/>